<accession>A0A8I1YBW7</accession>
<dbReference type="Pfam" id="PF00589">
    <property type="entry name" value="Phage_integrase"/>
    <property type="match status" value="1"/>
</dbReference>
<dbReference type="PROSITE" id="PS51898">
    <property type="entry name" value="TYR_RECOMBINASE"/>
    <property type="match status" value="1"/>
</dbReference>
<dbReference type="InterPro" id="IPR013762">
    <property type="entry name" value="Integrase-like_cat_sf"/>
</dbReference>
<evidence type="ECO:0000256" key="5">
    <source>
        <dbReference type="SAM" id="MobiDB-lite"/>
    </source>
</evidence>
<gene>
    <name evidence="7" type="ORF">JOH49_005462</name>
    <name evidence="8" type="ORF">JOH49_006150</name>
</gene>
<feature type="domain" description="Tyr recombinase" evidence="6">
    <location>
        <begin position="237"/>
        <end position="440"/>
    </location>
</feature>
<dbReference type="EMBL" id="JAFICZ010000001">
    <property type="protein sequence ID" value="MBP1296397.1"/>
    <property type="molecule type" value="Genomic_DNA"/>
</dbReference>
<evidence type="ECO:0000256" key="2">
    <source>
        <dbReference type="ARBA" id="ARBA00022908"/>
    </source>
</evidence>
<comment type="similarity">
    <text evidence="1">Belongs to the 'phage' integrase family.</text>
</comment>
<sequence>MNAWPDTDGKIIARYLGRLRLRCPISPISYRQALRSFQDVVVRQQHQCTQVNRKVLEIWLSECAAIWARSTLLHHARIVNRFLDFLVEEAFIVSNPIADLRAEYHAKSDKAIVRALLAPDPDQALEALRQFPPFGSALGNLMRNHISLMRARGYRYQAQARWFWRFDRFLQAHPELAGKSVSVMLQHWAAARSTANHAAECERVARALAKAQHHLDPGGKPRRPDPRPAQQVARQWRRPYIYSPEEVRRLLDIARTYPSPRAPLRPISLYTMLVLTYCAGLRLGELARLNLADIDLQVGTITIRETKFFKSRILPLADSPLSALREYLEARRKAKVPQSPESGLFWHDKGNARYTSHAIAGCLVDILRRAGLKPAKGKTGPRIHDLRHSFVVNRILEWYRAGINPQDRLPFLATYLGHRDIHSTLVYITVTQELLQQANERFRTYASHCLHASEGVRP</sequence>
<dbReference type="AlphaFoldDB" id="A0A8I1YBW7"/>
<dbReference type="Proteomes" id="UP000673383">
    <property type="component" value="Unassembled WGS sequence"/>
</dbReference>
<dbReference type="InterPro" id="IPR002104">
    <property type="entry name" value="Integrase_catalytic"/>
</dbReference>
<dbReference type="InterPro" id="IPR011010">
    <property type="entry name" value="DNA_brk_join_enz"/>
</dbReference>
<evidence type="ECO:0000256" key="1">
    <source>
        <dbReference type="ARBA" id="ARBA00008857"/>
    </source>
</evidence>
<dbReference type="Gene3D" id="1.10.443.10">
    <property type="entry name" value="Intergrase catalytic core"/>
    <property type="match status" value="1"/>
</dbReference>
<dbReference type="GO" id="GO:0006310">
    <property type="term" value="P:DNA recombination"/>
    <property type="evidence" value="ECO:0007669"/>
    <property type="project" value="UniProtKB-KW"/>
</dbReference>
<protein>
    <submittedName>
        <fullName evidence="7">Integrase</fullName>
    </submittedName>
</protein>
<dbReference type="EMBL" id="JAFICZ010000001">
    <property type="protein sequence ID" value="MBP1295709.1"/>
    <property type="molecule type" value="Genomic_DNA"/>
</dbReference>
<feature type="region of interest" description="Disordered" evidence="5">
    <location>
        <begin position="212"/>
        <end position="232"/>
    </location>
</feature>
<dbReference type="GO" id="GO:0003677">
    <property type="term" value="F:DNA binding"/>
    <property type="evidence" value="ECO:0007669"/>
    <property type="project" value="UniProtKB-KW"/>
</dbReference>
<evidence type="ECO:0000313" key="7">
    <source>
        <dbReference type="EMBL" id="MBP1295709.1"/>
    </source>
</evidence>
<dbReference type="PANTHER" id="PTHR30349:SF41">
    <property type="entry name" value="INTEGRASE_RECOMBINASE PROTEIN MJ0367-RELATED"/>
    <property type="match status" value="1"/>
</dbReference>
<evidence type="ECO:0000313" key="9">
    <source>
        <dbReference type="Proteomes" id="UP000673383"/>
    </source>
</evidence>
<keyword evidence="2" id="KW-0229">DNA integration</keyword>
<organism evidence="7 9">
    <name type="scientific">Bradyrhizobium elkanii</name>
    <dbReference type="NCBI Taxonomy" id="29448"/>
    <lineage>
        <taxon>Bacteria</taxon>
        <taxon>Pseudomonadati</taxon>
        <taxon>Pseudomonadota</taxon>
        <taxon>Alphaproteobacteria</taxon>
        <taxon>Hyphomicrobiales</taxon>
        <taxon>Nitrobacteraceae</taxon>
        <taxon>Bradyrhizobium</taxon>
    </lineage>
</organism>
<proteinExistence type="inferred from homology"/>
<dbReference type="GO" id="GO:0015074">
    <property type="term" value="P:DNA integration"/>
    <property type="evidence" value="ECO:0007669"/>
    <property type="project" value="UniProtKB-KW"/>
</dbReference>
<dbReference type="PANTHER" id="PTHR30349">
    <property type="entry name" value="PHAGE INTEGRASE-RELATED"/>
    <property type="match status" value="1"/>
</dbReference>
<evidence type="ECO:0000256" key="3">
    <source>
        <dbReference type="ARBA" id="ARBA00023125"/>
    </source>
</evidence>
<evidence type="ECO:0000259" key="6">
    <source>
        <dbReference type="PROSITE" id="PS51898"/>
    </source>
</evidence>
<evidence type="ECO:0000313" key="8">
    <source>
        <dbReference type="EMBL" id="MBP1296397.1"/>
    </source>
</evidence>
<name>A0A8I1YBW7_BRAEL</name>
<dbReference type="Pfam" id="PF02899">
    <property type="entry name" value="Phage_int_SAM_1"/>
    <property type="match status" value="1"/>
</dbReference>
<comment type="caution">
    <text evidence="7">The sequence shown here is derived from an EMBL/GenBank/DDBJ whole genome shotgun (WGS) entry which is preliminary data.</text>
</comment>
<dbReference type="InterPro" id="IPR004107">
    <property type="entry name" value="Integrase_SAM-like_N"/>
</dbReference>
<dbReference type="SUPFAM" id="SSF56349">
    <property type="entry name" value="DNA breaking-rejoining enzymes"/>
    <property type="match status" value="1"/>
</dbReference>
<keyword evidence="3" id="KW-0238">DNA-binding</keyword>
<evidence type="ECO:0000256" key="4">
    <source>
        <dbReference type="ARBA" id="ARBA00023172"/>
    </source>
</evidence>
<reference evidence="7" key="1">
    <citation type="submission" date="2021-02" db="EMBL/GenBank/DDBJ databases">
        <title>Genomic Encyclopedia of Type Strains, Phase IV (KMG-V): Genome sequencing to study the core and pangenomes of soil and plant-associated prokaryotes.</title>
        <authorList>
            <person name="Whitman W."/>
        </authorList>
    </citation>
    <scope>NUCLEOTIDE SEQUENCE</scope>
    <source>
        <strain evidence="7">USDA 406</strain>
    </source>
</reference>
<feature type="compositionally biased region" description="Basic and acidic residues" evidence="5">
    <location>
        <begin position="213"/>
        <end position="226"/>
    </location>
</feature>
<keyword evidence="4" id="KW-0233">DNA recombination</keyword>
<dbReference type="InterPro" id="IPR050090">
    <property type="entry name" value="Tyrosine_recombinase_XerCD"/>
</dbReference>
<dbReference type="RefSeq" id="WP_172647558.1">
    <property type="nucleotide sequence ID" value="NZ_CP126027.1"/>
</dbReference>